<proteinExistence type="predicted"/>
<dbReference type="EMBL" id="PISD01000063">
    <property type="protein sequence ID" value="PKG26594.1"/>
    <property type="molecule type" value="Genomic_DNA"/>
</dbReference>
<keyword evidence="2" id="KW-0378">Hydrolase</keyword>
<accession>A0A2N0ZAQ5</accession>
<dbReference type="SUPFAM" id="SSF55811">
    <property type="entry name" value="Nudix"/>
    <property type="match status" value="1"/>
</dbReference>
<sequence>MEHLKVYDIDKNYIGIASRTEIHKKGLWHETFHCWFACQEGGKTYIYFQLRSRKKADFPYLLDVTSAGHILADETIQDGVREVEEELGISLTIDDIEKLAEIPYCVIKDKGEFIDREFANVYLYRQPIQFLDFTLQKEEVAGIFRAEWTEFVQLFTSLKEKIEMDGFEILDKGTVQWKKEKIGMDAFVPHPEKYYHCIIKEIGERL</sequence>
<dbReference type="Pfam" id="PF00293">
    <property type="entry name" value="NUDIX"/>
    <property type="match status" value="1"/>
</dbReference>
<dbReference type="PANTHER" id="PTHR10885">
    <property type="entry name" value="ISOPENTENYL-DIPHOSPHATE DELTA-ISOMERASE"/>
    <property type="match status" value="1"/>
</dbReference>
<name>A0A2N0ZAQ5_9BACI</name>
<comment type="caution">
    <text evidence="2">The sequence shown here is derived from an EMBL/GenBank/DDBJ whole genome shotgun (WGS) entry which is preliminary data.</text>
</comment>
<keyword evidence="3" id="KW-1185">Reference proteome</keyword>
<dbReference type="InterPro" id="IPR015797">
    <property type="entry name" value="NUDIX_hydrolase-like_dom_sf"/>
</dbReference>
<dbReference type="CDD" id="cd04692">
    <property type="entry name" value="NUDIX_Hydrolase"/>
    <property type="match status" value="1"/>
</dbReference>
<evidence type="ECO:0000259" key="1">
    <source>
        <dbReference type="PROSITE" id="PS51462"/>
    </source>
</evidence>
<dbReference type="AlphaFoldDB" id="A0A2N0ZAQ5"/>
<gene>
    <name evidence="2" type="ORF">CWS20_23095</name>
</gene>
<dbReference type="PANTHER" id="PTHR10885:SF0">
    <property type="entry name" value="ISOPENTENYL-DIPHOSPHATE DELTA-ISOMERASE"/>
    <property type="match status" value="1"/>
</dbReference>
<dbReference type="RefSeq" id="WP_066197632.1">
    <property type="nucleotide sequence ID" value="NZ_CP194732.1"/>
</dbReference>
<evidence type="ECO:0000313" key="2">
    <source>
        <dbReference type="EMBL" id="PKG26594.1"/>
    </source>
</evidence>
<dbReference type="Proteomes" id="UP000233343">
    <property type="component" value="Unassembled WGS sequence"/>
</dbReference>
<feature type="domain" description="Nudix hydrolase" evidence="1">
    <location>
        <begin position="27"/>
        <end position="168"/>
    </location>
</feature>
<dbReference type="GO" id="GO:0016787">
    <property type="term" value="F:hydrolase activity"/>
    <property type="evidence" value="ECO:0007669"/>
    <property type="project" value="UniProtKB-KW"/>
</dbReference>
<reference evidence="2 3" key="1">
    <citation type="journal article" date="2010" name="Int. J. Syst. Evol. Microbiol.">
        <title>Bacillus horneckiae sp. nov., isolated from a spacecraft-assembly clean room.</title>
        <authorList>
            <person name="Vaishampayan P."/>
            <person name="Probst A."/>
            <person name="Krishnamurthi S."/>
            <person name="Ghosh S."/>
            <person name="Osman S."/>
            <person name="McDowall A."/>
            <person name="Ruckmani A."/>
            <person name="Mayilraj S."/>
            <person name="Venkateswaran K."/>
        </authorList>
    </citation>
    <scope>NUCLEOTIDE SEQUENCE [LARGE SCALE GENOMIC DNA]</scope>
    <source>
        <strain evidence="3">1PO1SC</strain>
    </source>
</reference>
<dbReference type="Gene3D" id="3.90.79.10">
    <property type="entry name" value="Nucleoside Triphosphate Pyrophosphohydrolase"/>
    <property type="match status" value="1"/>
</dbReference>
<dbReference type="PROSITE" id="PS51462">
    <property type="entry name" value="NUDIX"/>
    <property type="match status" value="1"/>
</dbReference>
<dbReference type="InterPro" id="IPR000086">
    <property type="entry name" value="NUDIX_hydrolase_dom"/>
</dbReference>
<protein>
    <submittedName>
        <fullName evidence="2">NUDIX hydrolase</fullName>
    </submittedName>
</protein>
<organism evidence="2 3">
    <name type="scientific">Cytobacillus horneckiae</name>
    <dbReference type="NCBI Taxonomy" id="549687"/>
    <lineage>
        <taxon>Bacteria</taxon>
        <taxon>Bacillati</taxon>
        <taxon>Bacillota</taxon>
        <taxon>Bacilli</taxon>
        <taxon>Bacillales</taxon>
        <taxon>Bacillaceae</taxon>
        <taxon>Cytobacillus</taxon>
    </lineage>
</organism>
<evidence type="ECO:0000313" key="3">
    <source>
        <dbReference type="Proteomes" id="UP000233343"/>
    </source>
</evidence>